<keyword evidence="1" id="KW-0378">Hydrolase</keyword>
<proteinExistence type="predicted"/>
<feature type="chain" id="PRO_5012790750" evidence="3">
    <location>
        <begin position="21"/>
        <end position="695"/>
    </location>
</feature>
<keyword evidence="6" id="KW-1185">Reference proteome</keyword>
<dbReference type="SUPFAM" id="SSF82171">
    <property type="entry name" value="DPP6 N-terminal domain-like"/>
    <property type="match status" value="1"/>
</dbReference>
<dbReference type="GO" id="GO:0004252">
    <property type="term" value="F:serine-type endopeptidase activity"/>
    <property type="evidence" value="ECO:0007669"/>
    <property type="project" value="TreeGrafter"/>
</dbReference>
<name>A0A2D0NHY9_FLAN2</name>
<keyword evidence="2" id="KW-0645">Protease</keyword>
<dbReference type="InterPro" id="IPR011042">
    <property type="entry name" value="6-blade_b-propeller_TolB-like"/>
</dbReference>
<dbReference type="Proteomes" id="UP000223913">
    <property type="component" value="Unassembled WGS sequence"/>
</dbReference>
<protein>
    <submittedName>
        <fullName evidence="5">Peptidase S9 family protein</fullName>
    </submittedName>
</protein>
<dbReference type="Gene3D" id="2.120.10.30">
    <property type="entry name" value="TolB, C-terminal domain"/>
    <property type="match status" value="2"/>
</dbReference>
<evidence type="ECO:0000313" key="5">
    <source>
        <dbReference type="EMBL" id="PHN08000.1"/>
    </source>
</evidence>
<dbReference type="GO" id="GO:0006508">
    <property type="term" value="P:proteolysis"/>
    <property type="evidence" value="ECO:0007669"/>
    <property type="project" value="InterPro"/>
</dbReference>
<sequence>MNSRLFTILCLFLASGPMVAQDDSRLPGFEEIIALRSAGSVAISPDGQHVAFTSGRTNWSKNRYDTEIWLSKNGGQPFQLTNNTDGGSFNPQWSPDGQWIAFLRKSGEHNQIHVISPNGGEARAMTNSDRNIESFDWSPDGQRFAISLSEPEAKSQKDRKERFGAYEVDDQEFRRSWLYTVDFKPDMPLPTDLPCYDTKDSTAQAWKCLEWPKVEALIDSVDYTIRGFKWSPSGDKIVINHQPDPLINSFFDSDISILDVESGTVTPLVENPSADFFADWSPDGKFILYESSLDNRTSNYYLNGNIFKIPVGGGRAIPLATDFDEEIGSLNWTETGIIGAAWQKTKRFLYRIDPNTGKVTLLGDNPRLIYGFSVTEKGDKIAFNAESGEDLNEIYWTETANYRPRAITNFTEQIADWKVAQSEVISWKSKDSATIEGILHKPQDYDPNKKYPLLVVIHGGPTGIDRPRPVPSSLYPILHWLDKGALVLRPNYRGSAGYGEAFRSLNVQNLGVGDAWDVLSGVDHLADQGLIDTTRMGAMGWSQGGYISAFLTTNTNRFKAISVGAGISNWMTYYVNTDIHPFTRQYLKATPWEDEEIYKKTSPMTNINQASTPTLIQHGEFDQRVPIANAYELLQGLRDVGVPAKLVVYKGFGHGISKPKERLAAAWHNWQWFNKYLWGEEVQLPFDKEKEKDKE</sequence>
<accession>A0A2D0NHY9</accession>
<dbReference type="Pfam" id="PF07676">
    <property type="entry name" value="PD40"/>
    <property type="match status" value="4"/>
</dbReference>
<keyword evidence="2" id="KW-0720">Serine protease</keyword>
<dbReference type="RefSeq" id="WP_099148790.1">
    <property type="nucleotide sequence ID" value="NZ_PDUD01000004.1"/>
</dbReference>
<dbReference type="InterPro" id="IPR029058">
    <property type="entry name" value="AB_hydrolase_fold"/>
</dbReference>
<dbReference type="InterPro" id="IPR011659">
    <property type="entry name" value="WD40"/>
</dbReference>
<feature type="domain" description="Peptidase S9 prolyl oligopeptidase catalytic" evidence="4">
    <location>
        <begin position="478"/>
        <end position="677"/>
    </location>
</feature>
<organism evidence="5 6">
    <name type="scientific">Flavilitoribacter nigricans (strain ATCC 23147 / DSM 23189 / NBRC 102662 / NCIMB 1420 / SS-2)</name>
    <name type="common">Lewinella nigricans</name>
    <dbReference type="NCBI Taxonomy" id="1122177"/>
    <lineage>
        <taxon>Bacteria</taxon>
        <taxon>Pseudomonadati</taxon>
        <taxon>Bacteroidota</taxon>
        <taxon>Saprospiria</taxon>
        <taxon>Saprospirales</taxon>
        <taxon>Lewinellaceae</taxon>
        <taxon>Flavilitoribacter</taxon>
    </lineage>
</organism>
<evidence type="ECO:0000313" key="6">
    <source>
        <dbReference type="Proteomes" id="UP000223913"/>
    </source>
</evidence>
<evidence type="ECO:0000256" key="1">
    <source>
        <dbReference type="ARBA" id="ARBA00022801"/>
    </source>
</evidence>
<dbReference type="SUPFAM" id="SSF53474">
    <property type="entry name" value="alpha/beta-Hydrolases"/>
    <property type="match status" value="1"/>
</dbReference>
<dbReference type="InterPro" id="IPR001375">
    <property type="entry name" value="Peptidase_S9_cat"/>
</dbReference>
<reference evidence="5 6" key="1">
    <citation type="submission" date="2017-10" db="EMBL/GenBank/DDBJ databases">
        <title>The draft genome sequence of Lewinella nigricans NBRC 102662.</title>
        <authorList>
            <person name="Wang K."/>
        </authorList>
    </citation>
    <scope>NUCLEOTIDE SEQUENCE [LARGE SCALE GENOMIC DNA]</scope>
    <source>
        <strain evidence="5 6">NBRC 102662</strain>
    </source>
</reference>
<comment type="caution">
    <text evidence="5">The sequence shown here is derived from an EMBL/GenBank/DDBJ whole genome shotgun (WGS) entry which is preliminary data.</text>
</comment>
<feature type="signal peptide" evidence="3">
    <location>
        <begin position="1"/>
        <end position="20"/>
    </location>
</feature>
<evidence type="ECO:0000256" key="3">
    <source>
        <dbReference type="SAM" id="SignalP"/>
    </source>
</evidence>
<dbReference type="EMBL" id="PDUD01000004">
    <property type="protein sequence ID" value="PHN08000.1"/>
    <property type="molecule type" value="Genomic_DNA"/>
</dbReference>
<evidence type="ECO:0000256" key="2">
    <source>
        <dbReference type="ARBA" id="ARBA00022825"/>
    </source>
</evidence>
<gene>
    <name evidence="5" type="ORF">CRP01_04390</name>
</gene>
<dbReference type="Gene3D" id="3.40.50.1820">
    <property type="entry name" value="alpha/beta hydrolase"/>
    <property type="match status" value="1"/>
</dbReference>
<dbReference type="PANTHER" id="PTHR42776">
    <property type="entry name" value="SERINE PEPTIDASE S9 FAMILY MEMBER"/>
    <property type="match status" value="1"/>
</dbReference>
<dbReference type="AlphaFoldDB" id="A0A2D0NHY9"/>
<dbReference type="OrthoDB" id="9812921at2"/>
<keyword evidence="3" id="KW-0732">Signal</keyword>
<evidence type="ECO:0000259" key="4">
    <source>
        <dbReference type="Pfam" id="PF00326"/>
    </source>
</evidence>
<dbReference type="PANTHER" id="PTHR42776:SF27">
    <property type="entry name" value="DIPEPTIDYL PEPTIDASE FAMILY MEMBER 6"/>
    <property type="match status" value="1"/>
</dbReference>
<dbReference type="Pfam" id="PF00326">
    <property type="entry name" value="Peptidase_S9"/>
    <property type="match status" value="1"/>
</dbReference>